<protein>
    <submittedName>
        <fullName evidence="2">Uncharacterized protein</fullName>
    </submittedName>
</protein>
<accession>A0A422NZE0</accession>
<dbReference type="AlphaFoldDB" id="A0A422NZE0"/>
<dbReference type="VEuPathDB" id="TriTrypDB:TRSC58_05284"/>
<sequence length="601" mass="66041">MTLLRFTHVGEPSSHRLVMTIKQDREEAAHRKGKSTVSASANGENVSAAAAATVSCREGAALPPIGEKPEEHAGGSEVGEADDKRYRSLAYFYAFSEHTILCLRRSLGAFHFIAFVCELLRQASCLPPDTASAQESASEERRFMYDGSASPLSDERVWPFVRLAVGLVDEMSADLGGFLRRETEERHRLRHCEGETAPTGSMEEGAEVVLNVGAVLEFLRLLDTYDPLRHERRLQPHPSFPSMSSPSSLTSAAPNVFDDAVQIPHRHLYRVLLQVPQHWGEVTPLATPADTPRVRLQNISSVFDYCSTSAEFDSLFGPFDTSMEAHRCLSNIFGADRPLITDVWLPLTALQSQQHRIDKCVKRLLFEALMRCLVRDRESLATTRARFAALGPRDLACVAQTCLRGDTWNTMGNDGHNYQVGDARRRSREAEAVSALELLTDMLPSATAEDIHDIIVVLLPPPSAGARRDGDDGGASYAPFHGEFTEVRRFLAHVAVVIGNDTERFPPPVLYDIILRLHEPHRLVAPAAARMMLTNLHAGDDAIKQQPPLENEDEAEASAEAEEGDGDQVLEETAGGPSRQRCYTATVALLRSIVSSASSSS</sequence>
<evidence type="ECO:0000313" key="2">
    <source>
        <dbReference type="EMBL" id="RNF10826.1"/>
    </source>
</evidence>
<keyword evidence="3" id="KW-1185">Reference proteome</keyword>
<dbReference type="RefSeq" id="XP_029241802.1">
    <property type="nucleotide sequence ID" value="XM_029378418.1"/>
</dbReference>
<proteinExistence type="predicted"/>
<organism evidence="2 3">
    <name type="scientific">Trypanosoma rangeli</name>
    <dbReference type="NCBI Taxonomy" id="5698"/>
    <lineage>
        <taxon>Eukaryota</taxon>
        <taxon>Discoba</taxon>
        <taxon>Euglenozoa</taxon>
        <taxon>Kinetoplastea</taxon>
        <taxon>Metakinetoplastina</taxon>
        <taxon>Trypanosomatida</taxon>
        <taxon>Trypanosomatidae</taxon>
        <taxon>Trypanosoma</taxon>
        <taxon>Herpetosoma</taxon>
    </lineage>
</organism>
<evidence type="ECO:0000313" key="3">
    <source>
        <dbReference type="Proteomes" id="UP000283634"/>
    </source>
</evidence>
<dbReference type="Proteomes" id="UP000283634">
    <property type="component" value="Unassembled WGS sequence"/>
</dbReference>
<reference evidence="2 3" key="1">
    <citation type="journal article" date="2018" name="BMC Genomics">
        <title>Genomic comparison of Trypanosoma conorhini and Trypanosoma rangeli to Trypanosoma cruzi strains of high and low virulence.</title>
        <authorList>
            <person name="Bradwell K.R."/>
            <person name="Koparde V.N."/>
            <person name="Matveyev A.V."/>
            <person name="Serrano M.G."/>
            <person name="Alves J.M."/>
            <person name="Parikh H."/>
            <person name="Huang B."/>
            <person name="Lee V."/>
            <person name="Espinosa-Alvarez O."/>
            <person name="Ortiz P.A."/>
            <person name="Costa-Martins A.G."/>
            <person name="Teixeira M.M."/>
            <person name="Buck G.A."/>
        </authorList>
    </citation>
    <scope>NUCLEOTIDE SEQUENCE [LARGE SCALE GENOMIC DNA]</scope>
    <source>
        <strain evidence="2 3">AM80</strain>
    </source>
</reference>
<evidence type="ECO:0000256" key="1">
    <source>
        <dbReference type="SAM" id="MobiDB-lite"/>
    </source>
</evidence>
<name>A0A422NZE0_TRYRA</name>
<feature type="region of interest" description="Disordered" evidence="1">
    <location>
        <begin position="543"/>
        <end position="578"/>
    </location>
</feature>
<comment type="caution">
    <text evidence="2">The sequence shown here is derived from an EMBL/GenBank/DDBJ whole genome shotgun (WGS) entry which is preliminary data.</text>
</comment>
<dbReference type="GeneID" id="40325303"/>
<gene>
    <name evidence="2" type="ORF">TraAM80_01370</name>
</gene>
<dbReference type="EMBL" id="MKGL01000026">
    <property type="protein sequence ID" value="RNF10826.1"/>
    <property type="molecule type" value="Genomic_DNA"/>
</dbReference>
<feature type="compositionally biased region" description="Acidic residues" evidence="1">
    <location>
        <begin position="550"/>
        <end position="570"/>
    </location>
</feature>